<dbReference type="InterPro" id="IPR043502">
    <property type="entry name" value="DNA/RNA_pol_sf"/>
</dbReference>
<name>A0A1B0DFL9_PHLPP</name>
<dbReference type="SUPFAM" id="SSF56219">
    <property type="entry name" value="DNase I-like"/>
    <property type="match status" value="1"/>
</dbReference>
<dbReference type="VEuPathDB" id="VectorBase:PPAPM1_003333"/>
<dbReference type="InterPro" id="IPR036691">
    <property type="entry name" value="Endo/exonu/phosph_ase_sf"/>
</dbReference>
<dbReference type="InterPro" id="IPR036397">
    <property type="entry name" value="RNaseH_sf"/>
</dbReference>
<protein>
    <submittedName>
        <fullName evidence="1">Uncharacterized protein</fullName>
    </submittedName>
</protein>
<dbReference type="PROSITE" id="PS50878">
    <property type="entry name" value="RT_POL"/>
    <property type="match status" value="1"/>
</dbReference>
<dbReference type="Gene3D" id="3.30.420.10">
    <property type="entry name" value="Ribonuclease H-like superfamily/Ribonuclease H"/>
    <property type="match status" value="1"/>
</dbReference>
<dbReference type="GO" id="GO:0071897">
    <property type="term" value="P:DNA biosynthetic process"/>
    <property type="evidence" value="ECO:0007669"/>
    <property type="project" value="UniProtKB-ARBA"/>
</dbReference>
<reference evidence="1" key="1">
    <citation type="submission" date="2022-08" db="UniProtKB">
        <authorList>
            <consortium name="EnsemblMetazoa"/>
        </authorList>
    </citation>
    <scope>IDENTIFICATION</scope>
    <source>
        <strain evidence="1">Israel</strain>
    </source>
</reference>
<evidence type="ECO:0000313" key="2">
    <source>
        <dbReference type="Proteomes" id="UP000092462"/>
    </source>
</evidence>
<dbReference type="InterPro" id="IPR000477">
    <property type="entry name" value="RT_dom"/>
</dbReference>
<dbReference type="CDD" id="cd01650">
    <property type="entry name" value="RT_nLTR_like"/>
    <property type="match status" value="1"/>
</dbReference>
<dbReference type="SUPFAM" id="SSF56672">
    <property type="entry name" value="DNA/RNA polymerases"/>
    <property type="match status" value="1"/>
</dbReference>
<proteinExistence type="predicted"/>
<accession>A0A1B0DFL9</accession>
<keyword evidence="2" id="KW-1185">Reference proteome</keyword>
<dbReference type="VEuPathDB" id="VectorBase:PPAI006830"/>
<dbReference type="PANTHER" id="PTHR36688">
    <property type="entry name" value="ENDO/EXONUCLEASE/PHOSPHATASE DOMAIN-CONTAINING PROTEIN"/>
    <property type="match status" value="1"/>
</dbReference>
<dbReference type="PANTHER" id="PTHR36688:SF1">
    <property type="entry name" value="ENDONUCLEASE_EXONUCLEASE_PHOSPHATASE DOMAIN-CONTAINING PROTEIN"/>
    <property type="match status" value="1"/>
</dbReference>
<dbReference type="Pfam" id="PF00078">
    <property type="entry name" value="RVT_1"/>
    <property type="match status" value="1"/>
</dbReference>
<dbReference type="EMBL" id="AJVK01058825">
    <property type="status" value="NOT_ANNOTATED_CDS"/>
    <property type="molecule type" value="Genomic_DNA"/>
</dbReference>
<organism evidence="1 2">
    <name type="scientific">Phlebotomus papatasi</name>
    <name type="common">Sandfly</name>
    <dbReference type="NCBI Taxonomy" id="29031"/>
    <lineage>
        <taxon>Eukaryota</taxon>
        <taxon>Metazoa</taxon>
        <taxon>Ecdysozoa</taxon>
        <taxon>Arthropoda</taxon>
        <taxon>Hexapoda</taxon>
        <taxon>Insecta</taxon>
        <taxon>Pterygota</taxon>
        <taxon>Neoptera</taxon>
        <taxon>Endopterygota</taxon>
        <taxon>Diptera</taxon>
        <taxon>Nematocera</taxon>
        <taxon>Psychodoidea</taxon>
        <taxon>Psychodidae</taxon>
        <taxon>Phlebotomus</taxon>
        <taxon>Phlebotomus</taxon>
    </lineage>
</organism>
<evidence type="ECO:0000313" key="1">
    <source>
        <dbReference type="EnsemblMetazoa" id="PPAI006830-PA"/>
    </source>
</evidence>
<dbReference type="InterPro" id="IPR052560">
    <property type="entry name" value="RdDP_mobile_element"/>
</dbReference>
<dbReference type="AlphaFoldDB" id="A0A1B0DFL9"/>
<dbReference type="Gene3D" id="3.60.10.10">
    <property type="entry name" value="Endonuclease/exonuclease/phosphatase"/>
    <property type="match status" value="1"/>
</dbReference>
<dbReference type="Proteomes" id="UP000092462">
    <property type="component" value="Unassembled WGS sequence"/>
</dbReference>
<dbReference type="GO" id="GO:0003676">
    <property type="term" value="F:nucleic acid binding"/>
    <property type="evidence" value="ECO:0007669"/>
    <property type="project" value="InterPro"/>
</dbReference>
<dbReference type="EnsemblMetazoa" id="PPAI006830-RA">
    <property type="protein sequence ID" value="PPAI006830-PA"/>
    <property type="gene ID" value="PPAI006830"/>
</dbReference>
<sequence>MDNEENNSLRVLQWNINGVRSKLQDLIVLCSQEKIDVMLLQETKITPRCSLRIPGYKLFRSDRTDRGGGVLVGVKNTIPADRLSITDHENTSSETTGNWIESSNLVVLNDGRPTRLACPPVSSSAIGVTVVSARGAMQWNWTVCEDPLGSDHIPIIATYVNTGQNVHNEAEVVHRQSVRDARTDWEKFRQEIRISVRNIVESNVTGSEKLDNLVKALWDAAVSAQKPNSSSRGRTGESRSAVRDKVWFDAECVDLWEERTARFRLFRSSGTRQDFLAYKRADARAKKAFRKKRIDGWRERCEGFSSSTSLGELWSIARSFRGESKKRGGDIDRELLVSFADKLAPIFVSKAFHDEVVDEVQNERWRRFSVQEITIALKEIKNKATGEDNIKASFLKNMPKDAIIVMLDIFNEFMESTDIPTSWQVSKVIAIKKPGKDGNHCDHYRPICLLSIVRKLFEKMLLARLDSWANSRNLIPKSQMGFRSGVGTQNCLAKLHSHIQIAWARKKMLGCVFLDVKSAYDNVLVDILCHDLILNGLPKKIGLLLSRLLSERQLNFYWRNRVSLVRRGFKGLPQGSALSPLCYNLYVRELESVVPESCFILQYADDVVVGTSHTDPNEIKQSLSTACKAIQKFLESKGLALSIQKSAFQLFTRKHNPPNITVEWDNAVVQSLTSFKYLGVVFDSKCLWAAQIRNMVSACSKRINFMRAVAGQTWGAHPTIMRVMYITTIRSVLEYGSIVFRTAARSHMIKLYRIQWQCLRICFGLMKSTHTLTVEVLSGICPLELRFVLLAERFLIRASARQPDLWDDIRYLQQTGGRFSLAEPVLALEEIGWSPTDSREDARVNDLIEHMNVDVSLSIWEQLREFPKELWILVANTFVAEMIRKEQLEVARVIYTDGSKTNDGVGVGMWDTATNTIESLSLNRNATSFTAEMMAIKIALLQTMEIPTEH</sequence>